<accession>A0A511NDG5</accession>
<evidence type="ECO:0000313" key="3">
    <source>
        <dbReference type="Proteomes" id="UP000321245"/>
    </source>
</evidence>
<evidence type="ECO:0000313" key="2">
    <source>
        <dbReference type="EMBL" id="GEM50852.1"/>
    </source>
</evidence>
<organism evidence="2 3">
    <name type="scientific">Empedobacter brevis NBRC 14943 = ATCC 43319</name>
    <dbReference type="NCBI Taxonomy" id="1218108"/>
    <lineage>
        <taxon>Bacteria</taxon>
        <taxon>Pseudomonadati</taxon>
        <taxon>Bacteroidota</taxon>
        <taxon>Flavobacteriia</taxon>
        <taxon>Flavobacteriales</taxon>
        <taxon>Weeksellaceae</taxon>
        <taxon>Empedobacter</taxon>
    </lineage>
</organism>
<protein>
    <submittedName>
        <fullName evidence="2">Uncharacterized protein</fullName>
    </submittedName>
</protein>
<evidence type="ECO:0000256" key="1">
    <source>
        <dbReference type="SAM" id="MobiDB-lite"/>
    </source>
</evidence>
<keyword evidence="3" id="KW-1185">Reference proteome</keyword>
<feature type="compositionally biased region" description="Polar residues" evidence="1">
    <location>
        <begin position="19"/>
        <end position="28"/>
    </location>
</feature>
<reference evidence="2 3" key="1">
    <citation type="submission" date="2019-07" db="EMBL/GenBank/DDBJ databases">
        <title>Whole genome shotgun sequence of Empedobacter brevis NBRC 14943.</title>
        <authorList>
            <person name="Hosoyama A."/>
            <person name="Uohara A."/>
            <person name="Ohji S."/>
            <person name="Ichikawa N."/>
        </authorList>
    </citation>
    <scope>NUCLEOTIDE SEQUENCE [LARGE SCALE GENOMIC DNA]</scope>
    <source>
        <strain evidence="2 3">NBRC 14943</strain>
    </source>
</reference>
<gene>
    <name evidence="2" type="ORF">EB1_06420</name>
</gene>
<sequence>MVNDEEYNFEQAYEKQNNKQEQVVSQNKVPPKTSGYASLQFSFEKNIPNPVTSNR</sequence>
<proteinExistence type="predicted"/>
<dbReference type="Proteomes" id="UP000321245">
    <property type="component" value="Unassembled WGS sequence"/>
</dbReference>
<name>A0A511NDG5_9FLAO</name>
<comment type="caution">
    <text evidence="2">The sequence shown here is derived from an EMBL/GenBank/DDBJ whole genome shotgun (WGS) entry which is preliminary data.</text>
</comment>
<dbReference type="EMBL" id="BJXC01000003">
    <property type="protein sequence ID" value="GEM50852.1"/>
    <property type="molecule type" value="Genomic_DNA"/>
</dbReference>
<dbReference type="AlphaFoldDB" id="A0A511NDG5"/>
<feature type="region of interest" description="Disordered" evidence="1">
    <location>
        <begin position="1"/>
        <end position="41"/>
    </location>
</feature>